<feature type="compositionally biased region" description="Basic and acidic residues" evidence="1">
    <location>
        <begin position="71"/>
        <end position="86"/>
    </location>
</feature>
<protein>
    <submittedName>
        <fullName evidence="2">TraV family lipoprotein</fullName>
    </submittedName>
</protein>
<dbReference type="InterPro" id="IPR014118">
    <property type="entry name" value="T4SS_TraV"/>
</dbReference>
<evidence type="ECO:0000256" key="1">
    <source>
        <dbReference type="SAM" id="MobiDB-lite"/>
    </source>
</evidence>
<evidence type="ECO:0000313" key="3">
    <source>
        <dbReference type="Proteomes" id="UP000483379"/>
    </source>
</evidence>
<dbReference type="RefSeq" id="WP_164455293.1">
    <property type="nucleotide sequence ID" value="NZ_JAAIJQ010000094.1"/>
</dbReference>
<gene>
    <name evidence="2" type="ORF">G3446_21890</name>
</gene>
<feature type="region of interest" description="Disordered" evidence="1">
    <location>
        <begin position="65"/>
        <end position="89"/>
    </location>
</feature>
<proteinExistence type="predicted"/>
<name>A0A6M0K3X2_9GAMM</name>
<sequence>MSEPILPRLGRARGVLTLLLLGGSLLTSGCGSLAIGEKRFGCKGHPSDPLCLPASRVYDLTNATDALQPPDWERAPDRESSGELPRRPILAAAKRSRASSGFFGEDEDLFTVAASPVEGPHDDGPRPNEPPLDAPSMVAEDDLLLPRSRDPIPLRVPAQVMRLWLAPWEDENADLHASGYVFTEIAPRTWSLAAGPDRFSNALLKPLQVEQRVVPGGGDTSAPPRRQPTCVGEHCPSATGEPWRSLN</sequence>
<dbReference type="Proteomes" id="UP000483379">
    <property type="component" value="Unassembled WGS sequence"/>
</dbReference>
<dbReference type="AlphaFoldDB" id="A0A6M0K3X2"/>
<feature type="region of interest" description="Disordered" evidence="1">
    <location>
        <begin position="213"/>
        <end position="247"/>
    </location>
</feature>
<keyword evidence="3" id="KW-1185">Reference proteome</keyword>
<dbReference type="EMBL" id="JAAIJQ010000094">
    <property type="protein sequence ID" value="NEV64492.1"/>
    <property type="molecule type" value="Genomic_DNA"/>
</dbReference>
<accession>A0A6M0K3X2</accession>
<dbReference type="Pfam" id="PF09676">
    <property type="entry name" value="TraV"/>
    <property type="match status" value="1"/>
</dbReference>
<keyword evidence="2" id="KW-0449">Lipoprotein</keyword>
<comment type="caution">
    <text evidence="2">The sequence shown here is derived from an EMBL/GenBank/DDBJ whole genome shotgun (WGS) entry which is preliminary data.</text>
</comment>
<feature type="region of interest" description="Disordered" evidence="1">
    <location>
        <begin position="115"/>
        <end position="134"/>
    </location>
</feature>
<reference evidence="2 3" key="1">
    <citation type="submission" date="2020-02" db="EMBL/GenBank/DDBJ databases">
        <title>Genome sequences of Thiorhodococcus mannitoliphagus and Thiorhodococcus minor, purple sulfur photosynthetic bacteria in the gammaproteobacterial family, Chromatiaceae.</title>
        <authorList>
            <person name="Aviles F.A."/>
            <person name="Meyer T.E."/>
            <person name="Kyndt J.A."/>
        </authorList>
    </citation>
    <scope>NUCLEOTIDE SEQUENCE [LARGE SCALE GENOMIC DNA]</scope>
    <source>
        <strain evidence="2 3">DSM 11518</strain>
    </source>
</reference>
<evidence type="ECO:0000313" key="2">
    <source>
        <dbReference type="EMBL" id="NEV64492.1"/>
    </source>
</evidence>
<organism evidence="2 3">
    <name type="scientific">Thiorhodococcus minor</name>
    <dbReference type="NCBI Taxonomy" id="57489"/>
    <lineage>
        <taxon>Bacteria</taxon>
        <taxon>Pseudomonadati</taxon>
        <taxon>Pseudomonadota</taxon>
        <taxon>Gammaproteobacteria</taxon>
        <taxon>Chromatiales</taxon>
        <taxon>Chromatiaceae</taxon>
        <taxon>Thiorhodococcus</taxon>
    </lineage>
</organism>